<evidence type="ECO:0008006" key="4">
    <source>
        <dbReference type="Google" id="ProtNLM"/>
    </source>
</evidence>
<evidence type="ECO:0000313" key="2">
    <source>
        <dbReference type="EMBL" id="MEE6258130.1"/>
    </source>
</evidence>
<proteinExistence type="predicted"/>
<sequence length="122" mass="13820">MGWDDDLTGARYDQLVRLPLYRRALWSTRLTHTLNLLWLCLVLTAVAGDLPHPVDQRLFYLVVPIGLLAFLCGATAVVTNLMLGDRVERLAGTGDAERIRAFRESCFAELHREVFLGRRRPG</sequence>
<keyword evidence="1" id="KW-0812">Transmembrane</keyword>
<keyword evidence="1" id="KW-0472">Membrane</keyword>
<comment type="caution">
    <text evidence="2">The sequence shown here is derived from an EMBL/GenBank/DDBJ whole genome shotgun (WGS) entry which is preliminary data.</text>
</comment>
<protein>
    <recommendedName>
        <fullName evidence="4">DUF4231 domain-containing protein</fullName>
    </recommendedName>
</protein>
<keyword evidence="1" id="KW-1133">Transmembrane helix</keyword>
<feature type="transmembrane region" description="Helical" evidence="1">
    <location>
        <begin position="30"/>
        <end position="47"/>
    </location>
</feature>
<evidence type="ECO:0000313" key="3">
    <source>
        <dbReference type="Proteomes" id="UP001332243"/>
    </source>
</evidence>
<name>A0ABU7RNR1_9ACTN</name>
<reference evidence="2 3" key="1">
    <citation type="submission" date="2024-01" db="EMBL/GenBank/DDBJ databases">
        <title>Genome insights into Plantactinospora sonchi sp. nov.</title>
        <authorList>
            <person name="Wang L."/>
        </authorList>
    </citation>
    <scope>NUCLEOTIDE SEQUENCE [LARGE SCALE GENOMIC DNA]</scope>
    <source>
        <strain evidence="2 3">NEAU-QY2</strain>
    </source>
</reference>
<accession>A0ABU7RNR1</accession>
<organism evidence="2 3">
    <name type="scientific">Plantactinospora sonchi</name>
    <dbReference type="NCBI Taxonomy" id="1544735"/>
    <lineage>
        <taxon>Bacteria</taxon>
        <taxon>Bacillati</taxon>
        <taxon>Actinomycetota</taxon>
        <taxon>Actinomycetes</taxon>
        <taxon>Micromonosporales</taxon>
        <taxon>Micromonosporaceae</taxon>
        <taxon>Plantactinospora</taxon>
    </lineage>
</organism>
<feature type="transmembrane region" description="Helical" evidence="1">
    <location>
        <begin position="59"/>
        <end position="83"/>
    </location>
</feature>
<gene>
    <name evidence="2" type="ORF">V1633_06435</name>
</gene>
<dbReference type="Proteomes" id="UP001332243">
    <property type="component" value="Unassembled WGS sequence"/>
</dbReference>
<keyword evidence="3" id="KW-1185">Reference proteome</keyword>
<evidence type="ECO:0000256" key="1">
    <source>
        <dbReference type="SAM" id="Phobius"/>
    </source>
</evidence>
<dbReference type="EMBL" id="JAZGQK010000006">
    <property type="protein sequence ID" value="MEE6258130.1"/>
    <property type="molecule type" value="Genomic_DNA"/>
</dbReference>
<dbReference type="RefSeq" id="WP_331213259.1">
    <property type="nucleotide sequence ID" value="NZ_JAZGQK010000006.1"/>
</dbReference>